<dbReference type="RefSeq" id="WP_141316316.1">
    <property type="nucleotide sequence ID" value="NZ_BJLJ01000011.1"/>
</dbReference>
<dbReference type="AlphaFoldDB" id="A0A4Y3JC40"/>
<evidence type="ECO:0000313" key="1">
    <source>
        <dbReference type="EMBL" id="GEA68508.1"/>
    </source>
</evidence>
<gene>
    <name evidence="1" type="ORF">PA3_26660</name>
</gene>
<evidence type="ECO:0000313" key="2">
    <source>
        <dbReference type="Proteomes" id="UP000317717"/>
    </source>
</evidence>
<reference evidence="1 2" key="1">
    <citation type="submission" date="2019-06" db="EMBL/GenBank/DDBJ databases">
        <title>Whole genome shotgun sequence of Acinetobacter pittii NBRC 110514.</title>
        <authorList>
            <person name="Hosoyama A."/>
            <person name="Uohara A."/>
            <person name="Ohji S."/>
            <person name="Ichikawa N."/>
        </authorList>
    </citation>
    <scope>NUCLEOTIDE SEQUENCE [LARGE SCALE GENOMIC DNA]</scope>
    <source>
        <strain evidence="1 2">NBRC 110514</strain>
    </source>
</reference>
<dbReference type="EMBL" id="BJLJ01000011">
    <property type="protein sequence ID" value="GEA68508.1"/>
    <property type="molecule type" value="Genomic_DNA"/>
</dbReference>
<name>A0A4Y3JC40_ACIPI</name>
<comment type="caution">
    <text evidence="1">The sequence shown here is derived from an EMBL/GenBank/DDBJ whole genome shotgun (WGS) entry which is preliminary data.</text>
</comment>
<sequence length="172" mass="19778">MQNDSNAQIAPNNKFPSALSDEMFRNNIIFHKIIHVPTLNIVLDVCEDFEEFLWALESQNGNDLKEQHPQLEGFINSVLRNPSREWFIDHASNLVADHSDLEFLVNLKIAIPFNFRFGTDGTNYSTSLGHSYRCHWIFATSMKDAAEQAIKLSFKVHAEEEQKARIEQGLEE</sequence>
<dbReference type="Proteomes" id="UP000317717">
    <property type="component" value="Unassembled WGS sequence"/>
</dbReference>
<organism evidence="1 2">
    <name type="scientific">Acinetobacter pittii</name>
    <name type="common">Acinetobacter genomosp. 3</name>
    <dbReference type="NCBI Taxonomy" id="48296"/>
    <lineage>
        <taxon>Bacteria</taxon>
        <taxon>Pseudomonadati</taxon>
        <taxon>Pseudomonadota</taxon>
        <taxon>Gammaproteobacteria</taxon>
        <taxon>Moraxellales</taxon>
        <taxon>Moraxellaceae</taxon>
        <taxon>Acinetobacter</taxon>
        <taxon>Acinetobacter calcoaceticus/baumannii complex</taxon>
    </lineage>
</organism>
<accession>A0A4Y3JC40</accession>
<proteinExistence type="predicted"/>
<protein>
    <submittedName>
        <fullName evidence="1">Uncharacterized protein</fullName>
    </submittedName>
</protein>